<evidence type="ECO:0000313" key="2">
    <source>
        <dbReference type="Proteomes" id="UP001056120"/>
    </source>
</evidence>
<protein>
    <submittedName>
        <fullName evidence="1">Uncharacterized protein</fullName>
    </submittedName>
</protein>
<gene>
    <name evidence="1" type="ORF">L1987_84841</name>
</gene>
<organism evidence="1 2">
    <name type="scientific">Smallanthus sonchifolius</name>
    <dbReference type="NCBI Taxonomy" id="185202"/>
    <lineage>
        <taxon>Eukaryota</taxon>
        <taxon>Viridiplantae</taxon>
        <taxon>Streptophyta</taxon>
        <taxon>Embryophyta</taxon>
        <taxon>Tracheophyta</taxon>
        <taxon>Spermatophyta</taxon>
        <taxon>Magnoliopsida</taxon>
        <taxon>eudicotyledons</taxon>
        <taxon>Gunneridae</taxon>
        <taxon>Pentapetalae</taxon>
        <taxon>asterids</taxon>
        <taxon>campanulids</taxon>
        <taxon>Asterales</taxon>
        <taxon>Asteraceae</taxon>
        <taxon>Asteroideae</taxon>
        <taxon>Heliantheae alliance</taxon>
        <taxon>Millerieae</taxon>
        <taxon>Smallanthus</taxon>
    </lineage>
</organism>
<comment type="caution">
    <text evidence="1">The sequence shown here is derived from an EMBL/GenBank/DDBJ whole genome shotgun (WGS) entry which is preliminary data.</text>
</comment>
<reference evidence="1 2" key="2">
    <citation type="journal article" date="2022" name="Mol. Ecol. Resour.">
        <title>The genomes of chicory, endive, great burdock and yacon provide insights into Asteraceae paleo-polyploidization history and plant inulin production.</title>
        <authorList>
            <person name="Fan W."/>
            <person name="Wang S."/>
            <person name="Wang H."/>
            <person name="Wang A."/>
            <person name="Jiang F."/>
            <person name="Liu H."/>
            <person name="Zhao H."/>
            <person name="Xu D."/>
            <person name="Zhang Y."/>
        </authorList>
    </citation>
    <scope>NUCLEOTIDE SEQUENCE [LARGE SCALE GENOMIC DNA]</scope>
    <source>
        <strain evidence="2">cv. Yunnan</strain>
        <tissue evidence="1">Leaves</tissue>
    </source>
</reference>
<accession>A0ACB8XVH9</accession>
<dbReference type="Proteomes" id="UP001056120">
    <property type="component" value="Linkage Group LG29"/>
</dbReference>
<keyword evidence="2" id="KW-1185">Reference proteome</keyword>
<dbReference type="EMBL" id="CM042046">
    <property type="protein sequence ID" value="KAI3675253.1"/>
    <property type="molecule type" value="Genomic_DNA"/>
</dbReference>
<name>A0ACB8XVH9_9ASTR</name>
<reference evidence="2" key="1">
    <citation type="journal article" date="2022" name="Mol. Ecol. Resour.">
        <title>The genomes of chicory, endive, great burdock and yacon provide insights into Asteraceae palaeo-polyploidization history and plant inulin production.</title>
        <authorList>
            <person name="Fan W."/>
            <person name="Wang S."/>
            <person name="Wang H."/>
            <person name="Wang A."/>
            <person name="Jiang F."/>
            <person name="Liu H."/>
            <person name="Zhao H."/>
            <person name="Xu D."/>
            <person name="Zhang Y."/>
        </authorList>
    </citation>
    <scope>NUCLEOTIDE SEQUENCE [LARGE SCALE GENOMIC DNA]</scope>
    <source>
        <strain evidence="2">cv. Yunnan</strain>
    </source>
</reference>
<evidence type="ECO:0000313" key="1">
    <source>
        <dbReference type="EMBL" id="KAI3675253.1"/>
    </source>
</evidence>
<sequence length="1035" mass="115647">MYLSIKFRLVKYQTVALHKTQRPKPRRELNPANFKLQFRNHRSMGKNKKMKQDAGGSQHSPATVFVSNLPYTFTNSQLEETFSDVGPVRRCFMVTQKGSTEHRGFGFVQFAVTEDAKRAIELKSGSSVGGRTIGVKHAMHRAPLEQRRSKGNEVIPSDDTIKAKHDNDEIANDIKTKDDKDDSSTPLVKLKPAPDTQEKGSLVKLKPAPDTQEKGKKGKLKKAVTPLKTEHIVGDSSTPIVKHNPTSDTQEKAKKGKPKKAATSLKTEHVVGDLLEPIVKHKQSDSQEEGKIDKPKKVVVPLKTKRVEGISSEKQRVARTVVIGGILNDDMAEAVHSHARECGSVSSITYPLPKEEITHHGLLQDGCRLGASSIVYTSVKSARACVAKLHQKTLSGGTVWARQLGGEGSKVQKWKLIIRNLPFSANVNEIKDMFSAAGLVWDVFIPKKPDSGLSKGFAFVKFTCKQDAENAIQKFNGKSFGKRPIAVDWAVPKKIYTAGSQVALKDGEKASDEEDSDSDVEDDHVEMDKNSQRSNKDADVSDDSDLVKEVNFDEEADVARKVLNNFLSSNDNVASASQGDETVDVNKISESLTNTETLTKYEKTNFETTETEEEVERTLFISNFPFDITNEEVKQRFIGFGEIQSFVPVLHQVTKRPKGTGFLKFKTIDAADAAFEAATAVAGLGIILKGRQLKVLKALNKKAAHDKEAEKKKKEETDHRNLYLAKEGLILEGTPAAEGVSESDMSKRRSLEQKKETKLKSPNFHVSKTRLIMYNVPKSMNEKHLKKLCLDAVTSRATKQKPMIRQIKLLKDSIKEKEISKNHSRGVAFIEFTEHQHALVALRVLNNNPGTFTSEHRPIVEFALDNIQTLRQRNDKIEAQQKGFSNDAENTHNKTDFHKSVDRSNDSSRKRKTQENRNDKTAENETKPAKKKLTGFNEEAQQEGKELKGRFAARPGPMGVVDAPSKKRSRDKKELQNEDTGSVKRRKNKDPLGQDTVDKLDMLIEQYRSKFSGNRTNKSEGENQGSRRLGRWFQS</sequence>
<proteinExistence type="predicted"/>